<gene>
    <name evidence="1" type="ORF">CSSPJE1EN2_LOCUS4032</name>
</gene>
<organism evidence="1 2">
    <name type="scientific">Sphagnum jensenii</name>
    <dbReference type="NCBI Taxonomy" id="128206"/>
    <lineage>
        <taxon>Eukaryota</taxon>
        <taxon>Viridiplantae</taxon>
        <taxon>Streptophyta</taxon>
        <taxon>Embryophyta</taxon>
        <taxon>Bryophyta</taxon>
        <taxon>Sphagnophytina</taxon>
        <taxon>Sphagnopsida</taxon>
        <taxon>Sphagnales</taxon>
        <taxon>Sphagnaceae</taxon>
        <taxon>Sphagnum</taxon>
    </lineage>
</organism>
<name>A0ABP1AER6_9BRYO</name>
<proteinExistence type="predicted"/>
<sequence>MAQFSGGIPVWIQVNPGTHFYDLSFSKYNDVAWPAVIGSTSVEISLLASCGDNTDDGQVTRLFLAWKLEVAVENSVNVRKRHNVPLFCAPLDIGIVIKHPDVPLAPALESSIDESRCWRQLVLGGSDSNQILVSLSWPMSTGEVSGLHQVMHITFKFQLQVEK</sequence>
<evidence type="ECO:0000313" key="1">
    <source>
        <dbReference type="EMBL" id="CAK9861037.1"/>
    </source>
</evidence>
<evidence type="ECO:0000313" key="2">
    <source>
        <dbReference type="Proteomes" id="UP001497522"/>
    </source>
</evidence>
<reference evidence="1" key="1">
    <citation type="submission" date="2024-03" db="EMBL/GenBank/DDBJ databases">
        <authorList>
            <consortium name="ELIXIR-Norway"/>
            <consortium name="Elixir Norway"/>
        </authorList>
    </citation>
    <scope>NUCLEOTIDE SEQUENCE</scope>
</reference>
<keyword evidence="2" id="KW-1185">Reference proteome</keyword>
<protein>
    <submittedName>
        <fullName evidence="1">Uncharacterized protein</fullName>
    </submittedName>
</protein>
<accession>A0ABP1AER6</accession>
<dbReference type="EMBL" id="OZ023712">
    <property type="protein sequence ID" value="CAK9861037.1"/>
    <property type="molecule type" value="Genomic_DNA"/>
</dbReference>
<dbReference type="Proteomes" id="UP001497522">
    <property type="component" value="Chromosome 11"/>
</dbReference>